<evidence type="ECO:0000313" key="2">
    <source>
        <dbReference type="Proteomes" id="UP000248329"/>
    </source>
</evidence>
<name>A0AC61L6H4_9EURY</name>
<dbReference type="EMBL" id="PQXF01000002">
    <property type="protein sequence ID" value="PXF61972.1"/>
    <property type="molecule type" value="Genomic_DNA"/>
</dbReference>
<dbReference type="Proteomes" id="UP000248329">
    <property type="component" value="Unassembled WGS sequence"/>
</dbReference>
<reference evidence="1" key="1">
    <citation type="submission" date="2018-01" db="EMBL/GenBank/DDBJ databases">
        <authorList>
            <person name="Krukenberg V."/>
        </authorList>
    </citation>
    <scope>NUCLEOTIDE SEQUENCE</scope>
    <source>
        <strain evidence="1">E20ANME2</strain>
    </source>
</reference>
<protein>
    <submittedName>
        <fullName evidence="1">Uncharacterized protein</fullName>
    </submittedName>
</protein>
<sequence length="193" mass="21433">MEKETTHCRIFRDSENNTVALQDIFNLGIYYPWDDGHNPNFDAFSRVILDVRDQHIKGINYCTNSLRSFLSSTEEYVICVIPTHAAGTEPSGIRTIAKRLCSHSVIDGTDVISRVFEIPKKTVGESSDMQLEIKSLAVTDESVVRGRQVLLLDDVTTSGTSLKAGKYLIEQAGAEIVVLLALARTQIEDESVK</sequence>
<organism evidence="1 2">
    <name type="scientific">Candidatus Methanogaster sp</name>
    <dbReference type="NCBI Taxonomy" id="3386292"/>
    <lineage>
        <taxon>Archaea</taxon>
        <taxon>Methanobacteriati</taxon>
        <taxon>Methanobacteriota</taxon>
        <taxon>Stenosarchaea group</taxon>
        <taxon>Methanomicrobia</taxon>
        <taxon>Methanosarcinales</taxon>
        <taxon>ANME-2 cluster</taxon>
        <taxon>Candidatus Methanogasteraceae</taxon>
        <taxon>Candidatus Methanogaster</taxon>
    </lineage>
</organism>
<evidence type="ECO:0000313" key="1">
    <source>
        <dbReference type="EMBL" id="PXF61972.1"/>
    </source>
</evidence>
<accession>A0AC61L6H4</accession>
<comment type="caution">
    <text evidence="1">The sequence shown here is derived from an EMBL/GenBank/DDBJ whole genome shotgun (WGS) entry which is preliminary data.</text>
</comment>
<gene>
    <name evidence="1" type="ORF">C4B59_01725</name>
</gene>
<proteinExistence type="predicted"/>